<keyword evidence="11" id="KW-0677">Repeat</keyword>
<dbReference type="GO" id="GO:0006397">
    <property type="term" value="P:mRNA processing"/>
    <property type="evidence" value="ECO:0007669"/>
    <property type="project" value="UniProtKB-KW"/>
</dbReference>
<evidence type="ECO:0000259" key="21">
    <source>
        <dbReference type="PROSITE" id="PS51304"/>
    </source>
</evidence>
<dbReference type="GO" id="GO:2001237">
    <property type="term" value="P:negative regulation of extrinsic apoptotic signaling pathway"/>
    <property type="evidence" value="ECO:0007669"/>
    <property type="project" value="TreeGrafter"/>
</dbReference>
<keyword evidence="16" id="KW-1015">Disulfide bond</keyword>
<keyword evidence="10 19" id="KW-0430">Lectin</keyword>
<evidence type="ECO:0000256" key="13">
    <source>
        <dbReference type="ARBA" id="ARBA00022859"/>
    </source>
</evidence>
<comment type="subcellular location">
    <subcellularLocation>
        <location evidence="2">Cytoplasm</location>
    </subcellularLocation>
    <subcellularLocation>
        <location evidence="1">Nucleus</location>
    </subcellularLocation>
    <subcellularLocation>
        <location evidence="3">Secreted</location>
    </subcellularLocation>
</comment>
<dbReference type="GO" id="GO:0030593">
    <property type="term" value="P:neutrophil chemotaxis"/>
    <property type="evidence" value="ECO:0007669"/>
    <property type="project" value="TreeGrafter"/>
</dbReference>
<evidence type="ECO:0000256" key="15">
    <source>
        <dbReference type="ARBA" id="ARBA00022990"/>
    </source>
</evidence>
<dbReference type="GO" id="GO:0030154">
    <property type="term" value="P:cell differentiation"/>
    <property type="evidence" value="ECO:0007669"/>
    <property type="project" value="UniProtKB-KW"/>
</dbReference>
<dbReference type="AlphaFoldDB" id="A0A8C5HV78"/>
<dbReference type="GO" id="GO:0050918">
    <property type="term" value="P:positive chemotaxis"/>
    <property type="evidence" value="ECO:0007669"/>
    <property type="project" value="TreeGrafter"/>
</dbReference>
<evidence type="ECO:0000256" key="12">
    <source>
        <dbReference type="ARBA" id="ARBA00022782"/>
    </source>
</evidence>
<proteinExistence type="predicted"/>
<keyword evidence="8" id="KW-0507">mRNA processing</keyword>
<evidence type="ECO:0000256" key="7">
    <source>
        <dbReference type="ARBA" id="ARBA00022588"/>
    </source>
</evidence>
<name>A0A8C5HV78_GOUWI</name>
<evidence type="ECO:0000256" key="11">
    <source>
        <dbReference type="ARBA" id="ARBA00022737"/>
    </source>
</evidence>
<keyword evidence="9" id="KW-0747">Spliceosome</keyword>
<evidence type="ECO:0000256" key="17">
    <source>
        <dbReference type="ARBA" id="ARBA00023187"/>
    </source>
</evidence>
<evidence type="ECO:0000256" key="19">
    <source>
        <dbReference type="RuleBase" id="RU102079"/>
    </source>
</evidence>
<dbReference type="SMART" id="SM00276">
    <property type="entry name" value="GLECT"/>
    <property type="match status" value="1"/>
</dbReference>
<accession>A0A8C5HV78</accession>
<dbReference type="SUPFAM" id="SSF49899">
    <property type="entry name" value="Concanavalin A-like lectins/glucanases"/>
    <property type="match status" value="1"/>
</dbReference>
<evidence type="ECO:0000256" key="18">
    <source>
        <dbReference type="ARBA" id="ARBA00023242"/>
    </source>
</evidence>
<dbReference type="GO" id="GO:0005615">
    <property type="term" value="C:extracellular space"/>
    <property type="evidence" value="ECO:0007669"/>
    <property type="project" value="TreeGrafter"/>
</dbReference>
<dbReference type="GO" id="GO:0045806">
    <property type="term" value="P:negative regulation of endocytosis"/>
    <property type="evidence" value="ECO:0007669"/>
    <property type="project" value="TreeGrafter"/>
</dbReference>
<keyword evidence="12" id="KW-0221">Differentiation</keyword>
<keyword evidence="18" id="KW-0539">Nucleus</keyword>
<dbReference type="GO" id="GO:0048245">
    <property type="term" value="P:eosinophil chemotaxis"/>
    <property type="evidence" value="ECO:0007669"/>
    <property type="project" value="TreeGrafter"/>
</dbReference>
<dbReference type="PROSITE" id="PS51304">
    <property type="entry name" value="GALECTIN"/>
    <property type="match status" value="1"/>
</dbReference>
<organism evidence="22 23">
    <name type="scientific">Gouania willdenowi</name>
    <name type="common">Blunt-snouted clingfish</name>
    <name type="synonym">Lepadogaster willdenowi</name>
    <dbReference type="NCBI Taxonomy" id="441366"/>
    <lineage>
        <taxon>Eukaryota</taxon>
        <taxon>Metazoa</taxon>
        <taxon>Chordata</taxon>
        <taxon>Craniata</taxon>
        <taxon>Vertebrata</taxon>
        <taxon>Euteleostomi</taxon>
        <taxon>Actinopterygii</taxon>
        <taxon>Neopterygii</taxon>
        <taxon>Teleostei</taxon>
        <taxon>Neoteleostei</taxon>
        <taxon>Acanthomorphata</taxon>
        <taxon>Ovalentaria</taxon>
        <taxon>Blenniimorphae</taxon>
        <taxon>Blenniiformes</taxon>
        <taxon>Gobiesocoidei</taxon>
        <taxon>Gobiesocidae</taxon>
        <taxon>Gobiesocinae</taxon>
        <taxon>Gouania</taxon>
    </lineage>
</organism>
<keyword evidence="7" id="KW-0399">Innate immunity</keyword>
<evidence type="ECO:0000256" key="1">
    <source>
        <dbReference type="ARBA" id="ARBA00004123"/>
    </source>
</evidence>
<dbReference type="GO" id="GO:0045087">
    <property type="term" value="P:innate immune response"/>
    <property type="evidence" value="ECO:0007669"/>
    <property type="project" value="UniProtKB-KW"/>
</dbReference>
<evidence type="ECO:0000256" key="9">
    <source>
        <dbReference type="ARBA" id="ARBA00022728"/>
    </source>
</evidence>
<dbReference type="GO" id="GO:0008380">
    <property type="term" value="P:RNA splicing"/>
    <property type="evidence" value="ECO:0007669"/>
    <property type="project" value="UniProtKB-KW"/>
</dbReference>
<keyword evidence="23" id="KW-1185">Reference proteome</keyword>
<feature type="compositionally biased region" description="Gly residues" evidence="20">
    <location>
        <begin position="79"/>
        <end position="93"/>
    </location>
</feature>
<dbReference type="GO" id="GO:0090280">
    <property type="term" value="P:positive regulation of calcium ion import"/>
    <property type="evidence" value="ECO:0007669"/>
    <property type="project" value="TreeGrafter"/>
</dbReference>
<evidence type="ECO:0000256" key="14">
    <source>
        <dbReference type="ARBA" id="ARBA00022972"/>
    </source>
</evidence>
<evidence type="ECO:0000313" key="22">
    <source>
        <dbReference type="Ensembl" id="ENSGWIP00000049628.1"/>
    </source>
</evidence>
<reference evidence="22" key="1">
    <citation type="submission" date="2020-06" db="EMBL/GenBank/DDBJ databases">
        <authorList>
            <consortium name="Wellcome Sanger Institute Data Sharing"/>
        </authorList>
    </citation>
    <scope>NUCLEOTIDE SEQUENCE [LARGE SCALE GENOMIC DNA]</scope>
</reference>
<sequence length="260" mass="28218">MELDLSEALGGDESGQQNLRGPSGTNPMFGGGQPTNPMFGGGQPTNPMFGGGQPTNPMFGGGQPTNPMFGGGQPTNPMFGGGQPTNPMFGGGPWPTDDSRGGGPTSGGHRTPSTPKIQQSQVTPCLLDLPAGVYNGLLLTINGRIKAHPKKFTVDLSTRNDIAFHFNPRFNDCGDRNVVVRNSCRGKRWESEERQLSHFPFTPNTNFEMKILCTNNEYKVAVNGAHLLIFKHRITNLREINKVSIYYDVENISIKAETMH</sequence>
<dbReference type="Ensembl" id="ENSGWIT00000053635.1">
    <property type="protein sequence ID" value="ENSGWIP00000049626.1"/>
    <property type="gene ID" value="ENSGWIG00000024212.1"/>
</dbReference>
<reference evidence="22" key="2">
    <citation type="submission" date="2025-05" db="UniProtKB">
        <authorList>
            <consortium name="Ensembl"/>
        </authorList>
    </citation>
    <scope>IDENTIFICATION</scope>
</reference>
<dbReference type="GO" id="GO:0005737">
    <property type="term" value="C:cytoplasm"/>
    <property type="evidence" value="ECO:0007669"/>
    <property type="project" value="UniProtKB-SubCell"/>
</dbReference>
<evidence type="ECO:0000256" key="10">
    <source>
        <dbReference type="ARBA" id="ARBA00022734"/>
    </source>
</evidence>
<evidence type="ECO:0000256" key="5">
    <source>
        <dbReference type="ARBA" id="ARBA00022525"/>
    </source>
</evidence>
<dbReference type="Pfam" id="PF00337">
    <property type="entry name" value="Gal-bind_lectin"/>
    <property type="match status" value="1"/>
</dbReference>
<feature type="compositionally biased region" description="Polar residues" evidence="20">
    <location>
        <begin position="14"/>
        <end position="26"/>
    </location>
</feature>
<keyword evidence="5" id="KW-0964">Secreted</keyword>
<feature type="domain" description="Galectin" evidence="21">
    <location>
        <begin position="125"/>
        <end position="260"/>
    </location>
</feature>
<dbReference type="GO" id="GO:0005681">
    <property type="term" value="C:spliceosomal complex"/>
    <property type="evidence" value="ECO:0007669"/>
    <property type="project" value="UniProtKB-KW"/>
</dbReference>
<keyword evidence="14" id="KW-0389">IgE-binding protein</keyword>
<dbReference type="Proteomes" id="UP000694680">
    <property type="component" value="Chromosome 22"/>
</dbReference>
<dbReference type="SMART" id="SM00908">
    <property type="entry name" value="Gal-bind_lectin"/>
    <property type="match status" value="1"/>
</dbReference>
<evidence type="ECO:0000256" key="8">
    <source>
        <dbReference type="ARBA" id="ARBA00022664"/>
    </source>
</evidence>
<dbReference type="GO" id="GO:0048030">
    <property type="term" value="F:disaccharide binding"/>
    <property type="evidence" value="ECO:0007669"/>
    <property type="project" value="TreeGrafter"/>
</dbReference>
<feature type="region of interest" description="Disordered" evidence="20">
    <location>
        <begin position="1"/>
        <end position="32"/>
    </location>
</feature>
<dbReference type="InterPro" id="IPR001079">
    <property type="entry name" value="Galectin_CRD"/>
</dbReference>
<dbReference type="GO" id="GO:0048246">
    <property type="term" value="P:macrophage chemotaxis"/>
    <property type="evidence" value="ECO:0007669"/>
    <property type="project" value="TreeGrafter"/>
</dbReference>
<dbReference type="PANTHER" id="PTHR11346:SF26">
    <property type="entry name" value="GALECTIN-3"/>
    <property type="match status" value="1"/>
</dbReference>
<feature type="region of interest" description="Disordered" evidence="20">
    <location>
        <begin position="79"/>
        <end position="119"/>
    </location>
</feature>
<dbReference type="Ensembl" id="ENSGWIT00000053637.1">
    <property type="protein sequence ID" value="ENSGWIP00000049628.1"/>
    <property type="gene ID" value="ENSGWIG00000024212.1"/>
</dbReference>
<dbReference type="GO" id="GO:0019863">
    <property type="term" value="F:IgE binding"/>
    <property type="evidence" value="ECO:0007669"/>
    <property type="project" value="UniProtKB-KW"/>
</dbReference>
<evidence type="ECO:0000256" key="6">
    <source>
        <dbReference type="ARBA" id="ARBA00022553"/>
    </source>
</evidence>
<dbReference type="GO" id="GO:0043236">
    <property type="term" value="F:laminin binding"/>
    <property type="evidence" value="ECO:0007669"/>
    <property type="project" value="TreeGrafter"/>
</dbReference>
<dbReference type="InterPro" id="IPR013320">
    <property type="entry name" value="ConA-like_dom_sf"/>
</dbReference>
<keyword evidence="4" id="KW-0963">Cytoplasm</keyword>
<keyword evidence="6" id="KW-0597">Phosphoprotein</keyword>
<evidence type="ECO:0000256" key="20">
    <source>
        <dbReference type="SAM" id="MobiDB-lite"/>
    </source>
</evidence>
<keyword evidence="15" id="KW-0007">Acetylation</keyword>
<dbReference type="Gene3D" id="2.60.120.200">
    <property type="match status" value="1"/>
</dbReference>
<evidence type="ECO:0000256" key="16">
    <source>
        <dbReference type="ARBA" id="ARBA00023157"/>
    </source>
</evidence>
<dbReference type="GO" id="GO:0002548">
    <property type="term" value="P:monocyte chemotaxis"/>
    <property type="evidence" value="ECO:0007669"/>
    <property type="project" value="TreeGrafter"/>
</dbReference>
<evidence type="ECO:0000256" key="4">
    <source>
        <dbReference type="ARBA" id="ARBA00022490"/>
    </source>
</evidence>
<keyword evidence="13" id="KW-0391">Immunity</keyword>
<dbReference type="PANTHER" id="PTHR11346">
    <property type="entry name" value="GALECTIN"/>
    <property type="match status" value="1"/>
</dbReference>
<evidence type="ECO:0000256" key="2">
    <source>
        <dbReference type="ARBA" id="ARBA00004496"/>
    </source>
</evidence>
<evidence type="ECO:0000313" key="23">
    <source>
        <dbReference type="Proteomes" id="UP000694680"/>
    </source>
</evidence>
<dbReference type="CDD" id="cd00070">
    <property type="entry name" value="GLECT"/>
    <property type="match status" value="1"/>
</dbReference>
<protein>
    <recommendedName>
        <fullName evidence="19">Galectin</fullName>
    </recommendedName>
</protein>
<dbReference type="GO" id="GO:0001772">
    <property type="term" value="C:immunological synapse"/>
    <property type="evidence" value="ECO:0007669"/>
    <property type="project" value="TreeGrafter"/>
</dbReference>
<evidence type="ECO:0000256" key="3">
    <source>
        <dbReference type="ARBA" id="ARBA00004613"/>
    </source>
</evidence>
<keyword evidence="17" id="KW-0508">mRNA splicing</keyword>
<dbReference type="InterPro" id="IPR044156">
    <property type="entry name" value="Galectin-like"/>
</dbReference>